<dbReference type="Pfam" id="PF12096">
    <property type="entry name" value="DUF3572"/>
    <property type="match status" value="1"/>
</dbReference>
<dbReference type="InterPro" id="IPR021955">
    <property type="entry name" value="DUF3572"/>
</dbReference>
<sequence>MKRKFEGFARGPHPRGGMLSGSAAEALGARVFAYVTGDPGRLLRFMESSGLSPEALRQAADSPDLVTGLLDHVVADEGLLLACASALDVPPERITQAWRRLAPPEFGEESSEDPGEFGA</sequence>
<evidence type="ECO:0008006" key="3">
    <source>
        <dbReference type="Google" id="ProtNLM"/>
    </source>
</evidence>
<proteinExistence type="predicted"/>
<accession>A0A0J6S3M8</accession>
<dbReference type="OrthoDB" id="7356934at2"/>
<dbReference type="Proteomes" id="UP000035929">
    <property type="component" value="Unassembled WGS sequence"/>
</dbReference>
<organism evidence="1 2">
    <name type="scientific">Methylobacterium aquaticum</name>
    <dbReference type="NCBI Taxonomy" id="270351"/>
    <lineage>
        <taxon>Bacteria</taxon>
        <taxon>Pseudomonadati</taxon>
        <taxon>Pseudomonadota</taxon>
        <taxon>Alphaproteobacteria</taxon>
        <taxon>Hyphomicrobiales</taxon>
        <taxon>Methylobacteriaceae</taxon>
        <taxon>Methylobacterium</taxon>
    </lineage>
</organism>
<dbReference type="PATRIC" id="fig|270351.6.peg.3997"/>
<protein>
    <recommendedName>
        <fullName evidence="3">DUF3572 domain-containing protein</fullName>
    </recommendedName>
</protein>
<evidence type="ECO:0000313" key="2">
    <source>
        <dbReference type="Proteomes" id="UP000035929"/>
    </source>
</evidence>
<dbReference type="EMBL" id="LABX01000269">
    <property type="protein sequence ID" value="KMO28083.1"/>
    <property type="molecule type" value="Genomic_DNA"/>
</dbReference>
<dbReference type="AlphaFoldDB" id="A0A0J6S3M8"/>
<name>A0A0J6S3M8_9HYPH</name>
<reference evidence="1 2" key="1">
    <citation type="submission" date="2015-03" db="EMBL/GenBank/DDBJ databases">
        <title>Genome sequencing of Methylobacterium aquaticum DSM16371 type strain.</title>
        <authorList>
            <person name="Chaudhry V."/>
            <person name="Patil P.B."/>
        </authorList>
    </citation>
    <scope>NUCLEOTIDE SEQUENCE [LARGE SCALE GENOMIC DNA]</scope>
    <source>
        <strain evidence="1 2">DSM 16371</strain>
    </source>
</reference>
<gene>
    <name evidence="1" type="ORF">VP06_28665</name>
</gene>
<comment type="caution">
    <text evidence="1">The sequence shown here is derived from an EMBL/GenBank/DDBJ whole genome shotgun (WGS) entry which is preliminary data.</text>
</comment>
<evidence type="ECO:0000313" key="1">
    <source>
        <dbReference type="EMBL" id="KMO28083.1"/>
    </source>
</evidence>